<keyword evidence="4" id="KW-1185">Reference proteome</keyword>
<dbReference type="Pfam" id="PF10282">
    <property type="entry name" value="Lactonase"/>
    <property type="match status" value="1"/>
</dbReference>
<dbReference type="PANTHER" id="PTHR30344">
    <property type="entry name" value="6-PHOSPHOGLUCONOLACTONASE-RELATED"/>
    <property type="match status" value="1"/>
</dbReference>
<proteinExistence type="inferred from homology"/>
<dbReference type="OrthoDB" id="9972196at2759"/>
<protein>
    <recommendedName>
        <fullName evidence="5">WD40 repeat-like protein</fullName>
    </recommendedName>
</protein>
<name>A0A166A1U8_9AGAM</name>
<evidence type="ECO:0008006" key="5">
    <source>
        <dbReference type="Google" id="ProtNLM"/>
    </source>
</evidence>
<sequence>MSETYTFMVVSRPNIITTVQFTPPDSNPPDSPDSTPPDPTRVSSRLELSGQPTWIEQHPTRPFVFVSLKGDEGKIAAIKVDNTGSGKLVAATTTRGAKPVHFWVGADRIVVANYEGPRDCELAQVLLNPIGDPWDIFLKTLTITLPPAADGKRQVSQVYQPIFNPESTPESLELLVPDNGTDHICRLSFVKDDDGQWILRHDAPVKGPDDPHPTEISGARHLLVHEGLLYLISETRCELRVYLIAPLEPKGPYSISEPKKPLQTVKRSSTDHTLATEIVIKPPAKPERSSRTEQTWILVSHKDDASELGDPIAIFSVCQGRCKKVGEVRPKLKNLKGMRFSQDGKYLVVGGSDFGGVKVFEWNGKEDEWVKEVGSLPIENPVGFVWLNVDKPV</sequence>
<accession>A0A166A1U8</accession>
<dbReference type="AlphaFoldDB" id="A0A166A1U8"/>
<dbReference type="InterPro" id="IPR050282">
    <property type="entry name" value="Cycloisomerase_2"/>
</dbReference>
<dbReference type="EMBL" id="KV428162">
    <property type="protein sequence ID" value="KZT34876.1"/>
    <property type="molecule type" value="Genomic_DNA"/>
</dbReference>
<dbReference type="InterPro" id="IPR015943">
    <property type="entry name" value="WD40/YVTN_repeat-like_dom_sf"/>
</dbReference>
<dbReference type="SUPFAM" id="SSF75011">
    <property type="entry name" value="3-carboxy-cis,cis-mucoante lactonizing enzyme"/>
    <property type="match status" value="1"/>
</dbReference>
<feature type="region of interest" description="Disordered" evidence="2">
    <location>
        <begin position="20"/>
        <end position="45"/>
    </location>
</feature>
<dbReference type="GO" id="GO:0017057">
    <property type="term" value="F:6-phosphogluconolactonase activity"/>
    <property type="evidence" value="ECO:0007669"/>
    <property type="project" value="TreeGrafter"/>
</dbReference>
<gene>
    <name evidence="3" type="ORF">SISSUDRAFT_1035979</name>
</gene>
<dbReference type="PANTHER" id="PTHR30344:SF7">
    <property type="entry name" value="DUF2415 DOMAIN-CONTAINING PROTEIN"/>
    <property type="match status" value="1"/>
</dbReference>
<evidence type="ECO:0000256" key="1">
    <source>
        <dbReference type="ARBA" id="ARBA00005564"/>
    </source>
</evidence>
<evidence type="ECO:0000313" key="4">
    <source>
        <dbReference type="Proteomes" id="UP000076798"/>
    </source>
</evidence>
<reference evidence="3 4" key="1">
    <citation type="journal article" date="2016" name="Mol. Biol. Evol.">
        <title>Comparative Genomics of Early-Diverging Mushroom-Forming Fungi Provides Insights into the Origins of Lignocellulose Decay Capabilities.</title>
        <authorList>
            <person name="Nagy L.G."/>
            <person name="Riley R."/>
            <person name="Tritt A."/>
            <person name="Adam C."/>
            <person name="Daum C."/>
            <person name="Floudas D."/>
            <person name="Sun H."/>
            <person name="Yadav J.S."/>
            <person name="Pangilinan J."/>
            <person name="Larsson K.H."/>
            <person name="Matsuura K."/>
            <person name="Barry K."/>
            <person name="Labutti K."/>
            <person name="Kuo R."/>
            <person name="Ohm R.A."/>
            <person name="Bhattacharya S.S."/>
            <person name="Shirouzu T."/>
            <person name="Yoshinaga Y."/>
            <person name="Martin F.M."/>
            <person name="Grigoriev I.V."/>
            <person name="Hibbett D.S."/>
        </authorList>
    </citation>
    <scope>NUCLEOTIDE SEQUENCE [LARGE SCALE GENOMIC DNA]</scope>
    <source>
        <strain evidence="3 4">HHB10207 ss-3</strain>
    </source>
</reference>
<dbReference type="STRING" id="1314776.A0A166A1U8"/>
<feature type="compositionally biased region" description="Pro residues" evidence="2">
    <location>
        <begin position="25"/>
        <end position="39"/>
    </location>
</feature>
<evidence type="ECO:0000256" key="2">
    <source>
        <dbReference type="SAM" id="MobiDB-lite"/>
    </source>
</evidence>
<dbReference type="Proteomes" id="UP000076798">
    <property type="component" value="Unassembled WGS sequence"/>
</dbReference>
<organism evidence="3 4">
    <name type="scientific">Sistotremastrum suecicum HHB10207 ss-3</name>
    <dbReference type="NCBI Taxonomy" id="1314776"/>
    <lineage>
        <taxon>Eukaryota</taxon>
        <taxon>Fungi</taxon>
        <taxon>Dikarya</taxon>
        <taxon>Basidiomycota</taxon>
        <taxon>Agaricomycotina</taxon>
        <taxon>Agaricomycetes</taxon>
        <taxon>Sistotremastrales</taxon>
        <taxon>Sistotremastraceae</taxon>
        <taxon>Sistotremastrum</taxon>
    </lineage>
</organism>
<dbReference type="Gene3D" id="2.130.10.10">
    <property type="entry name" value="YVTN repeat-like/Quinoprotein amine dehydrogenase"/>
    <property type="match status" value="1"/>
</dbReference>
<comment type="similarity">
    <text evidence="1">Belongs to the cycloisomerase 2 family.</text>
</comment>
<dbReference type="InterPro" id="IPR019405">
    <property type="entry name" value="Lactonase_7-beta_prop"/>
</dbReference>
<evidence type="ECO:0000313" key="3">
    <source>
        <dbReference type="EMBL" id="KZT34876.1"/>
    </source>
</evidence>